<evidence type="ECO:0000256" key="8">
    <source>
        <dbReference type="ARBA" id="ARBA00022833"/>
    </source>
</evidence>
<evidence type="ECO:0000313" key="12">
    <source>
        <dbReference type="EMBL" id="MEY2249559.1"/>
    </source>
</evidence>
<evidence type="ECO:0000256" key="7">
    <source>
        <dbReference type="ARBA" id="ARBA00022801"/>
    </source>
</evidence>
<evidence type="ECO:0000313" key="13">
    <source>
        <dbReference type="Proteomes" id="UP001562178"/>
    </source>
</evidence>
<comment type="pathway">
    <text evidence="2">Cofactor biosynthesis; riboflavin biosynthesis; 5-amino-6-(D-ribitylamino)uracil from GTP: step 1/4.</text>
</comment>
<keyword evidence="7 12" id="KW-0378">Hydrolase</keyword>
<sequence>MAFHDFPTRFITPPTSRKKVIMNSYGLEKKRPDKPERPKNTAVIRSVARLPILLTNGAAAHAKIISFRHLSDNGEHFALQFERLTTDVPLVRLHSECLTGDALGSARCDCGPQLNEALQRLHQEGGLLLYLRQEGRGIGLYRKLEAYCLQEQGLDTFSANRALGHKDDERSYQVAADMLYALDIPKIRLLSNNPDKANQLMDAGIHIAACLPTGVYCNADNSDYLSSKVRFTSHAMELPRIYKDTP</sequence>
<comment type="caution">
    <text evidence="12">The sequence shown here is derived from an EMBL/GenBank/DDBJ whole genome shotgun (WGS) entry which is preliminary data.</text>
</comment>
<protein>
    <recommendedName>
        <fullName evidence="3">GTP cyclohydrolase II</fullName>
        <ecNumber evidence="3">3.5.4.25</ecNumber>
    </recommendedName>
</protein>
<name>A0ABV4AWF8_9BURK</name>
<evidence type="ECO:0000256" key="4">
    <source>
        <dbReference type="ARBA" id="ARBA00022619"/>
    </source>
</evidence>
<dbReference type="NCBIfam" id="NF001591">
    <property type="entry name" value="PRK00393.1"/>
    <property type="match status" value="1"/>
</dbReference>
<evidence type="ECO:0000256" key="3">
    <source>
        <dbReference type="ARBA" id="ARBA00012762"/>
    </source>
</evidence>
<gene>
    <name evidence="12" type="primary">ribA</name>
    <name evidence="12" type="ORF">AB7A72_00950</name>
</gene>
<feature type="domain" description="GTP cyclohydrolase II" evidence="11">
    <location>
        <begin position="60"/>
        <end position="209"/>
    </location>
</feature>
<dbReference type="InterPro" id="IPR032677">
    <property type="entry name" value="GTP_cyclohydro_II"/>
</dbReference>
<dbReference type="InterPro" id="IPR000926">
    <property type="entry name" value="RibA"/>
</dbReference>
<dbReference type="Proteomes" id="UP001562178">
    <property type="component" value="Unassembled WGS sequence"/>
</dbReference>
<accession>A0ABV4AWF8</accession>
<evidence type="ECO:0000256" key="1">
    <source>
        <dbReference type="ARBA" id="ARBA00001947"/>
    </source>
</evidence>
<comment type="catalytic activity">
    <reaction evidence="10">
        <text>GTP + 4 H2O = 2,5-diamino-6-hydroxy-4-(5-phosphoribosylamino)-pyrimidine + formate + 2 phosphate + 3 H(+)</text>
        <dbReference type="Rhea" id="RHEA:23704"/>
        <dbReference type="ChEBI" id="CHEBI:15377"/>
        <dbReference type="ChEBI" id="CHEBI:15378"/>
        <dbReference type="ChEBI" id="CHEBI:15740"/>
        <dbReference type="ChEBI" id="CHEBI:37565"/>
        <dbReference type="ChEBI" id="CHEBI:43474"/>
        <dbReference type="ChEBI" id="CHEBI:58614"/>
        <dbReference type="EC" id="3.5.4.25"/>
    </reaction>
</comment>
<evidence type="ECO:0000256" key="6">
    <source>
        <dbReference type="ARBA" id="ARBA00022741"/>
    </source>
</evidence>
<dbReference type="Pfam" id="PF00925">
    <property type="entry name" value="GTP_cyclohydro2"/>
    <property type="match status" value="1"/>
</dbReference>
<evidence type="ECO:0000256" key="5">
    <source>
        <dbReference type="ARBA" id="ARBA00022723"/>
    </source>
</evidence>
<evidence type="ECO:0000256" key="10">
    <source>
        <dbReference type="ARBA" id="ARBA00049295"/>
    </source>
</evidence>
<dbReference type="SUPFAM" id="SSF142695">
    <property type="entry name" value="RibA-like"/>
    <property type="match status" value="1"/>
</dbReference>
<keyword evidence="4" id="KW-0686">Riboflavin biosynthesis</keyword>
<reference evidence="12 13" key="1">
    <citation type="journal article" date="2016" name="Int. J. Syst. Evol. Microbiol.">
        <title>Description of Comamonas sediminis sp. nov., isolated from lagoon sediments.</title>
        <authorList>
            <person name="Subhash Y."/>
            <person name="Bang J.J."/>
            <person name="You T.H."/>
            <person name="Lee S.S."/>
        </authorList>
    </citation>
    <scope>NUCLEOTIDE SEQUENCE [LARGE SCALE GENOMIC DNA]</scope>
    <source>
        <strain evidence="12 13">JCM 31169</strain>
    </source>
</reference>
<evidence type="ECO:0000256" key="2">
    <source>
        <dbReference type="ARBA" id="ARBA00004853"/>
    </source>
</evidence>
<keyword evidence="6" id="KW-0547">Nucleotide-binding</keyword>
<dbReference type="PANTHER" id="PTHR21327:SF18">
    <property type="entry name" value="3,4-DIHYDROXY-2-BUTANONE 4-PHOSPHATE SYNTHASE"/>
    <property type="match status" value="1"/>
</dbReference>
<proteinExistence type="predicted"/>
<keyword evidence="5" id="KW-0479">Metal-binding</keyword>
<dbReference type="EC" id="3.5.4.25" evidence="3"/>
<evidence type="ECO:0000256" key="9">
    <source>
        <dbReference type="ARBA" id="ARBA00023134"/>
    </source>
</evidence>
<evidence type="ECO:0000259" key="11">
    <source>
        <dbReference type="Pfam" id="PF00925"/>
    </source>
</evidence>
<keyword evidence="9" id="KW-0342">GTP-binding</keyword>
<dbReference type="Gene3D" id="3.40.50.10990">
    <property type="entry name" value="GTP cyclohydrolase II"/>
    <property type="match status" value="1"/>
</dbReference>
<dbReference type="CDD" id="cd00641">
    <property type="entry name" value="GTP_cyclohydro2"/>
    <property type="match status" value="1"/>
</dbReference>
<keyword evidence="8" id="KW-0862">Zinc</keyword>
<keyword evidence="13" id="KW-1185">Reference proteome</keyword>
<dbReference type="EMBL" id="JBGBDC010000001">
    <property type="protein sequence ID" value="MEY2249559.1"/>
    <property type="molecule type" value="Genomic_DNA"/>
</dbReference>
<dbReference type="PANTHER" id="PTHR21327">
    <property type="entry name" value="GTP CYCLOHYDROLASE II-RELATED"/>
    <property type="match status" value="1"/>
</dbReference>
<dbReference type="InterPro" id="IPR036144">
    <property type="entry name" value="RibA-like_sf"/>
</dbReference>
<organism evidence="12 13">
    <name type="scientific">Comamonas sediminis</name>
    <dbReference type="NCBI Taxonomy" id="1783360"/>
    <lineage>
        <taxon>Bacteria</taxon>
        <taxon>Pseudomonadati</taxon>
        <taxon>Pseudomonadota</taxon>
        <taxon>Betaproteobacteria</taxon>
        <taxon>Burkholderiales</taxon>
        <taxon>Comamonadaceae</taxon>
        <taxon>Comamonas</taxon>
    </lineage>
</organism>
<dbReference type="GO" id="GO:0003935">
    <property type="term" value="F:GTP cyclohydrolase II activity"/>
    <property type="evidence" value="ECO:0007669"/>
    <property type="project" value="UniProtKB-EC"/>
</dbReference>
<comment type="cofactor">
    <cofactor evidence="1">
        <name>Zn(2+)</name>
        <dbReference type="ChEBI" id="CHEBI:29105"/>
    </cofactor>
</comment>